<dbReference type="GO" id="GO:0051087">
    <property type="term" value="F:protein-folding chaperone binding"/>
    <property type="evidence" value="ECO:0007669"/>
    <property type="project" value="InterPro"/>
</dbReference>
<dbReference type="InterPro" id="IPR008978">
    <property type="entry name" value="HSP20-like_chaperone"/>
</dbReference>
<comment type="similarity">
    <text evidence="1">Belongs to the PIH1 family.</text>
</comment>
<sequence>MVEFTPMQLEKLTELLRTPEPDVLQGDDLPSKGCEITSNRDNVPNEQKGCTKTPKTIEEFEAQEAEEAEKLGQVGAGLSDRKTPVYTMNYQQAVTAEDVFLQIGPKTTGSASCENLIVRIKMPGDKKENVDLSVETGRVTVSSSQHYLLLELPHAINPDTSNASWDSSEETLVLTLKLDREFDFINF</sequence>
<evidence type="ECO:0000313" key="5">
    <source>
        <dbReference type="Proteomes" id="UP000324832"/>
    </source>
</evidence>
<dbReference type="InterPro" id="IPR007052">
    <property type="entry name" value="CS_dom"/>
</dbReference>
<protein>
    <recommendedName>
        <fullName evidence="3">CS domain-containing protein</fullName>
    </recommendedName>
</protein>
<dbReference type="SUPFAM" id="SSF49764">
    <property type="entry name" value="HSP20-like chaperones"/>
    <property type="match status" value="1"/>
</dbReference>
<reference evidence="4 5" key="1">
    <citation type="submission" date="2017-07" db="EMBL/GenBank/DDBJ databases">
        <authorList>
            <person name="Talla V."/>
            <person name="Backstrom N."/>
        </authorList>
    </citation>
    <scope>NUCLEOTIDE SEQUENCE [LARGE SCALE GENOMIC DNA]</scope>
</reference>
<feature type="compositionally biased region" description="Polar residues" evidence="2">
    <location>
        <begin position="36"/>
        <end position="50"/>
    </location>
</feature>
<evidence type="ECO:0000256" key="1">
    <source>
        <dbReference type="ARBA" id="ARBA00008511"/>
    </source>
</evidence>
<dbReference type="Pfam" id="PF18201">
    <property type="entry name" value="PIH1_CS"/>
    <property type="match status" value="1"/>
</dbReference>
<proteinExistence type="inferred from homology"/>
<evidence type="ECO:0000259" key="3">
    <source>
        <dbReference type="PROSITE" id="PS51203"/>
    </source>
</evidence>
<dbReference type="EMBL" id="FZQP02005554">
    <property type="protein sequence ID" value="VVD01797.1"/>
    <property type="molecule type" value="Genomic_DNA"/>
</dbReference>
<keyword evidence="5" id="KW-1185">Reference proteome</keyword>
<dbReference type="PANTHER" id="PTHR21083">
    <property type="entry name" value="TWISTER"/>
    <property type="match status" value="1"/>
</dbReference>
<dbReference type="InterPro" id="IPR026697">
    <property type="entry name" value="DNAAF6"/>
</dbReference>
<name>A0A5E4QUW4_9NEOP</name>
<dbReference type="GO" id="GO:0045505">
    <property type="term" value="F:dynein intermediate chain binding"/>
    <property type="evidence" value="ECO:0007669"/>
    <property type="project" value="TreeGrafter"/>
</dbReference>
<evidence type="ECO:0000256" key="2">
    <source>
        <dbReference type="SAM" id="MobiDB-lite"/>
    </source>
</evidence>
<dbReference type="AlphaFoldDB" id="A0A5E4QUW4"/>
<dbReference type="Gene3D" id="2.60.40.790">
    <property type="match status" value="1"/>
</dbReference>
<accession>A0A5E4QUW4</accession>
<gene>
    <name evidence="4" type="ORF">LSINAPIS_LOCUS12136</name>
</gene>
<dbReference type="GO" id="GO:0005737">
    <property type="term" value="C:cytoplasm"/>
    <property type="evidence" value="ECO:0007669"/>
    <property type="project" value="TreeGrafter"/>
</dbReference>
<organism evidence="4 5">
    <name type="scientific">Leptidea sinapis</name>
    <dbReference type="NCBI Taxonomy" id="189913"/>
    <lineage>
        <taxon>Eukaryota</taxon>
        <taxon>Metazoa</taxon>
        <taxon>Ecdysozoa</taxon>
        <taxon>Arthropoda</taxon>
        <taxon>Hexapoda</taxon>
        <taxon>Insecta</taxon>
        <taxon>Pterygota</taxon>
        <taxon>Neoptera</taxon>
        <taxon>Endopterygota</taxon>
        <taxon>Lepidoptera</taxon>
        <taxon>Glossata</taxon>
        <taxon>Ditrysia</taxon>
        <taxon>Papilionoidea</taxon>
        <taxon>Pieridae</taxon>
        <taxon>Dismorphiinae</taxon>
        <taxon>Leptidea</taxon>
    </lineage>
</organism>
<dbReference type="InterPro" id="IPR041442">
    <property type="entry name" value="PIH1D1/2/3_CS-like"/>
</dbReference>
<evidence type="ECO:0000313" key="4">
    <source>
        <dbReference type="EMBL" id="VVD01797.1"/>
    </source>
</evidence>
<dbReference type="Proteomes" id="UP000324832">
    <property type="component" value="Unassembled WGS sequence"/>
</dbReference>
<feature type="domain" description="CS" evidence="3">
    <location>
        <begin position="102"/>
        <end position="187"/>
    </location>
</feature>
<dbReference type="PANTHER" id="PTHR21083:SF0">
    <property type="entry name" value="DYNEIN AXONEMAL ASSEMBLY FACTOR 6"/>
    <property type="match status" value="1"/>
</dbReference>
<dbReference type="GO" id="GO:0070286">
    <property type="term" value="P:axonemal dynein complex assembly"/>
    <property type="evidence" value="ECO:0007669"/>
    <property type="project" value="InterPro"/>
</dbReference>
<feature type="region of interest" description="Disordered" evidence="2">
    <location>
        <begin position="18"/>
        <end position="50"/>
    </location>
</feature>
<dbReference type="PROSITE" id="PS51203">
    <property type="entry name" value="CS"/>
    <property type="match status" value="1"/>
</dbReference>
<dbReference type="CDD" id="cd00298">
    <property type="entry name" value="ACD_sHsps_p23-like"/>
    <property type="match status" value="1"/>
</dbReference>